<protein>
    <submittedName>
        <fullName evidence="1">Uncharacterized protein</fullName>
    </submittedName>
</protein>
<feature type="non-terminal residue" evidence="1">
    <location>
        <position position="1"/>
    </location>
</feature>
<reference evidence="1" key="1">
    <citation type="submission" date="2023-03" db="EMBL/GenBank/DDBJ databases">
        <title>Massive genome expansion in bonnet fungi (Mycena s.s.) driven by repeated elements and novel gene families across ecological guilds.</title>
        <authorList>
            <consortium name="Lawrence Berkeley National Laboratory"/>
            <person name="Harder C.B."/>
            <person name="Miyauchi S."/>
            <person name="Viragh M."/>
            <person name="Kuo A."/>
            <person name="Thoen E."/>
            <person name="Andreopoulos B."/>
            <person name="Lu D."/>
            <person name="Skrede I."/>
            <person name="Drula E."/>
            <person name="Henrissat B."/>
            <person name="Morin E."/>
            <person name="Kohler A."/>
            <person name="Barry K."/>
            <person name="LaButti K."/>
            <person name="Morin E."/>
            <person name="Salamov A."/>
            <person name="Lipzen A."/>
            <person name="Mereny Z."/>
            <person name="Hegedus B."/>
            <person name="Baldrian P."/>
            <person name="Stursova M."/>
            <person name="Weitz H."/>
            <person name="Taylor A."/>
            <person name="Grigoriev I.V."/>
            <person name="Nagy L.G."/>
            <person name="Martin F."/>
            <person name="Kauserud H."/>
        </authorList>
    </citation>
    <scope>NUCLEOTIDE SEQUENCE</scope>
    <source>
        <strain evidence="1">CBHHK182m</strain>
    </source>
</reference>
<organism evidence="1 2">
    <name type="scientific">Mycena metata</name>
    <dbReference type="NCBI Taxonomy" id="1033252"/>
    <lineage>
        <taxon>Eukaryota</taxon>
        <taxon>Fungi</taxon>
        <taxon>Dikarya</taxon>
        <taxon>Basidiomycota</taxon>
        <taxon>Agaricomycotina</taxon>
        <taxon>Agaricomycetes</taxon>
        <taxon>Agaricomycetidae</taxon>
        <taxon>Agaricales</taxon>
        <taxon>Marasmiineae</taxon>
        <taxon>Mycenaceae</taxon>
        <taxon>Mycena</taxon>
    </lineage>
</organism>
<keyword evidence="2" id="KW-1185">Reference proteome</keyword>
<accession>A0AAD7DWH9</accession>
<gene>
    <name evidence="1" type="ORF">B0H16DRAFT_1642141</name>
</gene>
<evidence type="ECO:0000313" key="1">
    <source>
        <dbReference type="EMBL" id="KAJ7700620.1"/>
    </source>
</evidence>
<evidence type="ECO:0000313" key="2">
    <source>
        <dbReference type="Proteomes" id="UP001215598"/>
    </source>
</evidence>
<dbReference type="Proteomes" id="UP001215598">
    <property type="component" value="Unassembled WGS sequence"/>
</dbReference>
<name>A0AAD7DWH9_9AGAR</name>
<comment type="caution">
    <text evidence="1">The sequence shown here is derived from an EMBL/GenBank/DDBJ whole genome shotgun (WGS) entry which is preliminary data.</text>
</comment>
<dbReference type="EMBL" id="JARKIB010000548">
    <property type="protein sequence ID" value="KAJ7700620.1"/>
    <property type="molecule type" value="Genomic_DNA"/>
</dbReference>
<sequence>YESTPRGIDAEGHVAAVAHCPVGMDAERVGRDILRPDIQLKLAALPALYKGKKTSVGVARTGGCRGRV</sequence>
<dbReference type="AlphaFoldDB" id="A0AAD7DWH9"/>
<proteinExistence type="predicted"/>